<keyword evidence="14" id="KW-1185">Reference proteome</keyword>
<evidence type="ECO:0000256" key="8">
    <source>
        <dbReference type="ARBA" id="ARBA00023136"/>
    </source>
</evidence>
<evidence type="ECO:0000256" key="12">
    <source>
        <dbReference type="SAM" id="Phobius"/>
    </source>
</evidence>
<evidence type="ECO:0000256" key="4">
    <source>
        <dbReference type="ARBA" id="ARBA00022692"/>
    </source>
</evidence>
<dbReference type="EMBL" id="CAAALY010070863">
    <property type="protein sequence ID" value="VEL24959.1"/>
    <property type="molecule type" value="Genomic_DNA"/>
</dbReference>
<evidence type="ECO:0000313" key="14">
    <source>
        <dbReference type="Proteomes" id="UP000784294"/>
    </source>
</evidence>
<comment type="caution">
    <text evidence="13">The sequence shown here is derived from an EMBL/GenBank/DDBJ whole genome shotgun (WGS) entry which is preliminary data.</text>
</comment>
<evidence type="ECO:0000256" key="6">
    <source>
        <dbReference type="ARBA" id="ARBA00023053"/>
    </source>
</evidence>
<evidence type="ECO:0000256" key="1">
    <source>
        <dbReference type="ARBA" id="ARBA00004141"/>
    </source>
</evidence>
<reference evidence="13" key="1">
    <citation type="submission" date="2018-11" db="EMBL/GenBank/DDBJ databases">
        <authorList>
            <consortium name="Pathogen Informatics"/>
        </authorList>
    </citation>
    <scope>NUCLEOTIDE SEQUENCE</scope>
</reference>
<feature type="transmembrane region" description="Helical" evidence="12">
    <location>
        <begin position="54"/>
        <end position="75"/>
    </location>
</feature>
<dbReference type="Proteomes" id="UP000784294">
    <property type="component" value="Unassembled WGS sequence"/>
</dbReference>
<evidence type="ECO:0000256" key="5">
    <source>
        <dbReference type="ARBA" id="ARBA00022989"/>
    </source>
</evidence>
<sequence>MVGSRSEKSCDRSRMKWKPLTETSLLAVFKSFCRWTSIRGLQHVVRAENPVIRMLWAVFVVIMFSANVALVALLLSRYYRFNTIEIIKTRRGVEVEFPSVTVCNVDPVNSDRIYCLKHANNNSCGLDEKYADILEKYKEADDFRREMKNRSIWNRMEDNSLVAVFYQMIGMEAANQISHQQNDFIIREFCEVTTLERGGILKRRNCDEASVVVFNFVTYKYFNCYTLTISNRSISTQAIRLSIILYLDEEEDLNCQPHCTHEFTEWAGGKVVIHPIYSYPMIEETGMNLLPGASNQILISEIREVEKKLISSNNCEPNIHKTLPIAFFNNSAKEFQAKDIMYTDTLCVSLLSQAETIRECRCIDFLLPVPGDLRDHITRLPFCGNLSSPHIDEKLGCNQRVRQEQQEEFIKSCPTRCIKREFNFELTQLRWPQKPRVLKYLQRLDKRIFSQGKFKVYEQIMALVRNNQTQEAMQHLQQTHIFENNFLQVDINRPSYDTLVAYSENEEYTLTTFLSQIGGICSIFLSFTCVTVLELVELVFRFFIVLWVGKTAGRVRICPRGQPRLRRHSIVVKTGHPSSVA</sequence>
<protein>
    <recommendedName>
        <fullName evidence="15">Amiloride-sensitive sodium channel</fullName>
    </recommendedName>
</protein>
<evidence type="ECO:0000313" key="13">
    <source>
        <dbReference type="EMBL" id="VEL24959.1"/>
    </source>
</evidence>
<proteinExistence type="inferred from homology"/>
<dbReference type="AlphaFoldDB" id="A0A448X0R4"/>
<dbReference type="PANTHER" id="PTHR11690:SF248">
    <property type="entry name" value="PICKPOCKET 17, ISOFORM A"/>
    <property type="match status" value="1"/>
</dbReference>
<evidence type="ECO:0008006" key="15">
    <source>
        <dbReference type="Google" id="ProtNLM"/>
    </source>
</evidence>
<dbReference type="PANTHER" id="PTHR11690">
    <property type="entry name" value="AMILORIDE-SENSITIVE SODIUM CHANNEL-RELATED"/>
    <property type="match status" value="1"/>
</dbReference>
<keyword evidence="7 11" id="KW-0406">Ion transport</keyword>
<keyword evidence="4 11" id="KW-0812">Transmembrane</keyword>
<evidence type="ECO:0000256" key="10">
    <source>
        <dbReference type="ARBA" id="ARBA00023303"/>
    </source>
</evidence>
<keyword evidence="2 11" id="KW-0813">Transport</keyword>
<dbReference type="GO" id="GO:0005886">
    <property type="term" value="C:plasma membrane"/>
    <property type="evidence" value="ECO:0007669"/>
    <property type="project" value="TreeGrafter"/>
</dbReference>
<comment type="similarity">
    <text evidence="11">Belongs to the amiloride-sensitive sodium channel (TC 1.A.6) family.</text>
</comment>
<comment type="subcellular location">
    <subcellularLocation>
        <location evidence="1">Membrane</location>
        <topology evidence="1">Multi-pass membrane protein</topology>
    </subcellularLocation>
</comment>
<evidence type="ECO:0000256" key="3">
    <source>
        <dbReference type="ARBA" id="ARBA00022461"/>
    </source>
</evidence>
<keyword evidence="9 11" id="KW-0739">Sodium transport</keyword>
<dbReference type="Pfam" id="PF00858">
    <property type="entry name" value="ASC"/>
    <property type="match status" value="1"/>
</dbReference>
<evidence type="ECO:0000256" key="9">
    <source>
        <dbReference type="ARBA" id="ARBA00023201"/>
    </source>
</evidence>
<dbReference type="OrthoDB" id="10064773at2759"/>
<accession>A0A448X0R4</accession>
<evidence type="ECO:0000256" key="2">
    <source>
        <dbReference type="ARBA" id="ARBA00022448"/>
    </source>
</evidence>
<dbReference type="Gene3D" id="2.60.470.10">
    <property type="entry name" value="Acid-sensing ion channels like domains"/>
    <property type="match status" value="1"/>
</dbReference>
<feature type="non-terminal residue" evidence="13">
    <location>
        <position position="581"/>
    </location>
</feature>
<gene>
    <name evidence="13" type="ORF">PXEA_LOCUS18399</name>
</gene>
<organism evidence="13 14">
    <name type="scientific">Protopolystoma xenopodis</name>
    <dbReference type="NCBI Taxonomy" id="117903"/>
    <lineage>
        <taxon>Eukaryota</taxon>
        <taxon>Metazoa</taxon>
        <taxon>Spiralia</taxon>
        <taxon>Lophotrochozoa</taxon>
        <taxon>Platyhelminthes</taxon>
        <taxon>Monogenea</taxon>
        <taxon>Polyopisthocotylea</taxon>
        <taxon>Polystomatidea</taxon>
        <taxon>Polystomatidae</taxon>
        <taxon>Protopolystoma</taxon>
    </lineage>
</organism>
<dbReference type="GO" id="GO:0015280">
    <property type="term" value="F:ligand-gated sodium channel activity"/>
    <property type="evidence" value="ECO:0007669"/>
    <property type="project" value="TreeGrafter"/>
</dbReference>
<evidence type="ECO:0000256" key="11">
    <source>
        <dbReference type="RuleBase" id="RU000679"/>
    </source>
</evidence>
<keyword evidence="10 11" id="KW-0407">Ion channel</keyword>
<keyword evidence="3 11" id="KW-0894">Sodium channel</keyword>
<evidence type="ECO:0000256" key="7">
    <source>
        <dbReference type="ARBA" id="ARBA00023065"/>
    </source>
</evidence>
<dbReference type="Gene3D" id="1.10.287.770">
    <property type="entry name" value="YojJ-like"/>
    <property type="match status" value="1"/>
</dbReference>
<keyword evidence="8 12" id="KW-0472">Membrane</keyword>
<keyword evidence="5 12" id="KW-1133">Transmembrane helix</keyword>
<keyword evidence="6" id="KW-0915">Sodium</keyword>
<dbReference type="InterPro" id="IPR001873">
    <property type="entry name" value="ENaC"/>
</dbReference>
<dbReference type="PRINTS" id="PR01078">
    <property type="entry name" value="AMINACHANNEL"/>
</dbReference>
<name>A0A448X0R4_9PLAT</name>